<evidence type="ECO:0000256" key="10">
    <source>
        <dbReference type="ARBA" id="ARBA00022723"/>
    </source>
</evidence>
<dbReference type="GeneTree" id="ENSGT00940000156988"/>
<dbReference type="InterPro" id="IPR045100">
    <property type="entry name" value="TUT4/7_NTP_transf"/>
</dbReference>
<dbReference type="InterPro" id="IPR054708">
    <property type="entry name" value="MTPAP-like_central"/>
</dbReference>
<evidence type="ECO:0000256" key="2">
    <source>
        <dbReference type="ARBA" id="ARBA00001946"/>
    </source>
</evidence>
<feature type="region of interest" description="Disordered" evidence="18">
    <location>
        <begin position="463"/>
        <end position="507"/>
    </location>
</feature>
<dbReference type="SUPFAM" id="SSF81631">
    <property type="entry name" value="PAP/OAS1 substrate-binding domain"/>
    <property type="match status" value="2"/>
</dbReference>
<evidence type="ECO:0000256" key="9">
    <source>
        <dbReference type="ARBA" id="ARBA00022695"/>
    </source>
</evidence>
<dbReference type="InterPro" id="IPR043519">
    <property type="entry name" value="NT_sf"/>
</dbReference>
<keyword evidence="13" id="KW-0862">Zinc</keyword>
<evidence type="ECO:0000256" key="15">
    <source>
        <dbReference type="ARBA" id="ARBA00023211"/>
    </source>
</evidence>
<keyword evidence="6" id="KW-0963">Cytoplasm</keyword>
<dbReference type="Gene3D" id="1.10.1410.10">
    <property type="match status" value="2"/>
</dbReference>
<feature type="domain" description="CCHC-type" evidence="19">
    <location>
        <begin position="1046"/>
        <end position="1063"/>
    </location>
</feature>
<evidence type="ECO:0000256" key="18">
    <source>
        <dbReference type="SAM" id="MobiDB-lite"/>
    </source>
</evidence>
<dbReference type="Pfam" id="PF19088">
    <property type="entry name" value="TUTase"/>
    <property type="match status" value="1"/>
</dbReference>
<gene>
    <name evidence="20" type="primary">TUT4</name>
</gene>
<evidence type="ECO:0000256" key="12">
    <source>
        <dbReference type="ARBA" id="ARBA00022771"/>
    </source>
</evidence>
<evidence type="ECO:0000256" key="4">
    <source>
        <dbReference type="ARBA" id="ARBA00008593"/>
    </source>
</evidence>
<sequence>MAQMNQSAEDGTEVGAGLEEGALTEQQLGLRQAEERLYRDYIHRLVKQSPEYPNFQYLCKLCSVHIENIQGAHKHIKEKRHKKNIMEKQEENELRALPPPSPAQLKAVDAAVLDTAKQHGISEEDFQVRLAVVSRMEETIQQHLSACSLRLYGSCLTRFAFKTSDINIDVTYPSSVSVLACQITNNDTFGLMHYFHAKVPVVFCRDISSGLMCKVSAGNDVACLTTNHLAALAKLEPRLVPLVLAFRYWARLCHIDCQAEGGIPSYSFALMVIFFLQQRKEPILPVYLGHWVGESSCHPTPKLFRLQDVTKFTVRNIPKYHFGHHQCLYLIGAFTAKTRLTLDLGKGVSLGQLWLELLRFYTLEFALEEYIISIRLRELLSREVKNWPRRRLAIEDPFALKRNVARSLNSQMVFEYIQERFRTAYKYFACPQFRGTGGRQRGKKCGKQDMKLESLEKKEAVFLNTEVDDGKGGKSQSGGRVRQELKEDEEHESDDEDGSDPSRKEDEETLNAALMNMVLSEGDQPSTNTPFSPNGLLDSDNEGEEEEEENNVLEKEALITSEDLHYVFDRMIFTGGKPPTVVCSICKRDGHLKDECPEDFKKIELKPLPPMTDRFRDILDGLCRLCYHELSPSAVEQQKREQILASLERFIRKEYNGAQLCLFGSSKNGFGFRDSDLDICMTLEGHDTAEKLNCKEIIEGLAKVLKKHTGLRNILPITTAKVPIVKFEHRQSGLEGDISLYNTLAQHNTRMLATYAAIDSRVQYLGYTMKVFAKRCDIGDASRGSLSSYAYILMVLYFLQQRQPPVIPVLQEIFDGKNVPQRMVDGWNAFFFDDLEELHRRLPELQQNKESVGELWLGLLRFYTEEFDFKEHVISIRQRKRLTTFEKQWTSKCIAIEDPFDLNHNLGAGVSRKMTNFIMKAFINGRKLFGSPFYPQPDFCPEVTFVFLQEYFFDSKVLTDGELAPNDRCCRICGKIGHYMKDCPKRRRYVGSTVYLYFDLPLNVCTHLCMYLSDLFLCVLSPGRMKKKENDKEEDIKEEEREPRERRCFQCGDMGHVRRDCPEYRHLRQRTAGAPGMLRDKAISLSVSLRG</sequence>
<feature type="compositionally biased region" description="Acidic residues" evidence="18">
    <location>
        <begin position="539"/>
        <end position="548"/>
    </location>
</feature>
<dbReference type="EC" id="2.7.7.52" evidence="5"/>
<dbReference type="FunFam" id="3.30.460.10:FF:000005">
    <property type="entry name" value="terminal uridylyltransferase 4 isoform X1"/>
    <property type="match status" value="1"/>
</dbReference>
<dbReference type="Gene3D" id="3.30.460.10">
    <property type="entry name" value="Beta Polymerase, domain 2"/>
    <property type="match status" value="2"/>
</dbReference>
<reference evidence="20" key="3">
    <citation type="submission" date="2025-09" db="UniProtKB">
        <authorList>
            <consortium name="Ensembl"/>
        </authorList>
    </citation>
    <scope>IDENTIFICATION</scope>
</reference>
<feature type="compositionally biased region" description="Polar residues" evidence="18">
    <location>
        <begin position="523"/>
        <end position="532"/>
    </location>
</feature>
<comment type="subcellular location">
    <subcellularLocation>
        <location evidence="3">Cytoplasm</location>
    </subcellularLocation>
</comment>
<proteinExistence type="inferred from homology"/>
<dbReference type="PANTHER" id="PTHR12271">
    <property type="entry name" value="POLY A POLYMERASE CID PAP -RELATED"/>
    <property type="match status" value="1"/>
</dbReference>
<dbReference type="SUPFAM" id="SSF81301">
    <property type="entry name" value="Nucleotidyltransferase"/>
    <property type="match status" value="2"/>
</dbReference>
<dbReference type="CDD" id="cd05402">
    <property type="entry name" value="NT_PAP_TUTase"/>
    <property type="match status" value="2"/>
</dbReference>
<keyword evidence="7" id="KW-0597">Phosphoprotein</keyword>
<dbReference type="Gene3D" id="4.10.60.10">
    <property type="entry name" value="Zinc finger, CCHC-type"/>
    <property type="match status" value="1"/>
</dbReference>
<dbReference type="GO" id="GO:0005829">
    <property type="term" value="C:cytosol"/>
    <property type="evidence" value="ECO:0007669"/>
    <property type="project" value="UniProtKB-ARBA"/>
</dbReference>
<dbReference type="FunFam" id="1.10.1410.10:FF:000002">
    <property type="entry name" value="terminal uridylyltransferase 4 isoform X1"/>
    <property type="match status" value="1"/>
</dbReference>
<evidence type="ECO:0000256" key="8">
    <source>
        <dbReference type="ARBA" id="ARBA00022679"/>
    </source>
</evidence>
<dbReference type="GO" id="GO:0061157">
    <property type="term" value="P:mRNA destabilization"/>
    <property type="evidence" value="ECO:0007669"/>
    <property type="project" value="UniProtKB-ARBA"/>
</dbReference>
<keyword evidence="15" id="KW-0464">Manganese</keyword>
<evidence type="ECO:0000259" key="19">
    <source>
        <dbReference type="PROSITE" id="PS50158"/>
    </source>
</evidence>
<dbReference type="Pfam" id="PF00098">
    <property type="entry name" value="zf-CCHC"/>
    <property type="match status" value="2"/>
</dbReference>
<evidence type="ECO:0000313" key="21">
    <source>
        <dbReference type="Proteomes" id="UP000472263"/>
    </source>
</evidence>
<name>A0A667YP43_9TELE</name>
<keyword evidence="11" id="KW-0677">Repeat</keyword>
<keyword evidence="9" id="KW-0548">Nucleotidyltransferase</keyword>
<dbReference type="SUPFAM" id="SSF57756">
    <property type="entry name" value="Retrovirus zinc finger-like domains"/>
    <property type="match status" value="2"/>
</dbReference>
<protein>
    <recommendedName>
        <fullName evidence="5">RNA uridylyltransferase</fullName>
        <ecNumber evidence="5">2.7.7.52</ecNumber>
    </recommendedName>
</protein>
<evidence type="ECO:0000256" key="7">
    <source>
        <dbReference type="ARBA" id="ARBA00022553"/>
    </source>
</evidence>
<feature type="region of interest" description="Disordered" evidence="18">
    <location>
        <begin position="521"/>
        <end position="548"/>
    </location>
</feature>
<keyword evidence="21" id="KW-1185">Reference proteome</keyword>
<evidence type="ECO:0000256" key="3">
    <source>
        <dbReference type="ARBA" id="ARBA00004496"/>
    </source>
</evidence>
<dbReference type="FunFam" id="1.10.1410.10:FF:000004">
    <property type="entry name" value="terminal uridylyltransferase 4 isoform X2"/>
    <property type="match status" value="1"/>
</dbReference>
<dbReference type="Pfam" id="PF03828">
    <property type="entry name" value="PAP_assoc"/>
    <property type="match status" value="2"/>
</dbReference>
<keyword evidence="8" id="KW-0808">Transferase</keyword>
<dbReference type="GO" id="GO:0008270">
    <property type="term" value="F:zinc ion binding"/>
    <property type="evidence" value="ECO:0007669"/>
    <property type="project" value="UniProtKB-KW"/>
</dbReference>
<dbReference type="PANTHER" id="PTHR12271:SF49">
    <property type="entry name" value="TERMINAL URIDYLYLTRANSFERASE 4"/>
    <property type="match status" value="1"/>
</dbReference>
<dbReference type="Ensembl" id="ENSMMDT00005028862.1">
    <property type="protein sequence ID" value="ENSMMDP00005028188.1"/>
    <property type="gene ID" value="ENSMMDG00005012661.1"/>
</dbReference>
<evidence type="ECO:0000256" key="13">
    <source>
        <dbReference type="ARBA" id="ARBA00022833"/>
    </source>
</evidence>
<evidence type="ECO:0000256" key="1">
    <source>
        <dbReference type="ARBA" id="ARBA00001936"/>
    </source>
</evidence>
<keyword evidence="10" id="KW-0479">Metal-binding</keyword>
<organism evidence="20 21">
    <name type="scientific">Myripristis murdjan</name>
    <name type="common">pinecone soldierfish</name>
    <dbReference type="NCBI Taxonomy" id="586833"/>
    <lineage>
        <taxon>Eukaryota</taxon>
        <taxon>Metazoa</taxon>
        <taxon>Chordata</taxon>
        <taxon>Craniata</taxon>
        <taxon>Vertebrata</taxon>
        <taxon>Euteleostomi</taxon>
        <taxon>Actinopterygii</taxon>
        <taxon>Neopterygii</taxon>
        <taxon>Teleostei</taxon>
        <taxon>Neoteleostei</taxon>
        <taxon>Acanthomorphata</taxon>
        <taxon>Holocentriformes</taxon>
        <taxon>Holocentridae</taxon>
        <taxon>Myripristis</taxon>
    </lineage>
</organism>
<comment type="similarity">
    <text evidence="4">Belongs to the DNA polymerase type-B-like family.</text>
</comment>
<evidence type="ECO:0000256" key="5">
    <source>
        <dbReference type="ARBA" id="ARBA00012472"/>
    </source>
</evidence>
<evidence type="ECO:0000256" key="17">
    <source>
        <dbReference type="PROSITE-ProRule" id="PRU00047"/>
    </source>
</evidence>
<dbReference type="AlphaFoldDB" id="A0A667YP43"/>
<comment type="cofactor">
    <cofactor evidence="1">
        <name>Mn(2+)</name>
        <dbReference type="ChEBI" id="CHEBI:29035"/>
    </cofactor>
</comment>
<comment type="catalytic activity">
    <reaction evidence="16">
        <text>RNA(n) + UTP = RNA(n)-3'-uridine ribonucleotide + diphosphate</text>
        <dbReference type="Rhea" id="RHEA:14785"/>
        <dbReference type="Rhea" id="RHEA-COMP:14527"/>
        <dbReference type="Rhea" id="RHEA-COMP:17348"/>
        <dbReference type="ChEBI" id="CHEBI:33019"/>
        <dbReference type="ChEBI" id="CHEBI:46398"/>
        <dbReference type="ChEBI" id="CHEBI:140395"/>
        <dbReference type="ChEBI" id="CHEBI:173116"/>
        <dbReference type="EC" id="2.7.7.52"/>
    </reaction>
</comment>
<evidence type="ECO:0000256" key="14">
    <source>
        <dbReference type="ARBA" id="ARBA00022842"/>
    </source>
</evidence>
<comment type="cofactor">
    <cofactor evidence="2">
        <name>Mg(2+)</name>
        <dbReference type="ChEBI" id="CHEBI:18420"/>
    </cofactor>
</comment>
<reference evidence="20" key="2">
    <citation type="submission" date="2025-08" db="UniProtKB">
        <authorList>
            <consortium name="Ensembl"/>
        </authorList>
    </citation>
    <scope>IDENTIFICATION</scope>
</reference>
<feature type="domain" description="CCHC-type" evidence="19">
    <location>
        <begin position="970"/>
        <end position="985"/>
    </location>
</feature>
<dbReference type="Proteomes" id="UP000472263">
    <property type="component" value="Chromosome 4"/>
</dbReference>
<evidence type="ECO:0000313" key="20">
    <source>
        <dbReference type="Ensembl" id="ENSMMDP00005028188.1"/>
    </source>
</evidence>
<dbReference type="GO" id="GO:0031123">
    <property type="term" value="P:RNA 3'-end processing"/>
    <property type="evidence" value="ECO:0007669"/>
    <property type="project" value="TreeGrafter"/>
</dbReference>
<evidence type="ECO:0000256" key="6">
    <source>
        <dbReference type="ARBA" id="ARBA00022490"/>
    </source>
</evidence>
<keyword evidence="14" id="KW-0460">Magnesium</keyword>
<keyword evidence="12 17" id="KW-0863">Zinc-finger</keyword>
<dbReference type="SMART" id="SM00343">
    <property type="entry name" value="ZnF_C2HC"/>
    <property type="match status" value="3"/>
</dbReference>
<dbReference type="Pfam" id="PF22600">
    <property type="entry name" value="MTPAP-like_central"/>
    <property type="match status" value="1"/>
</dbReference>
<dbReference type="InterPro" id="IPR001878">
    <property type="entry name" value="Znf_CCHC"/>
</dbReference>
<dbReference type="PROSITE" id="PS50158">
    <property type="entry name" value="ZF_CCHC"/>
    <property type="match status" value="2"/>
</dbReference>
<feature type="compositionally biased region" description="Acidic residues" evidence="18">
    <location>
        <begin position="486"/>
        <end position="499"/>
    </location>
</feature>
<dbReference type="InterPro" id="IPR002058">
    <property type="entry name" value="PAP_assoc"/>
</dbReference>
<evidence type="ECO:0000256" key="16">
    <source>
        <dbReference type="ARBA" id="ARBA00049105"/>
    </source>
</evidence>
<dbReference type="InterPro" id="IPR036875">
    <property type="entry name" value="Znf_CCHC_sf"/>
</dbReference>
<evidence type="ECO:0000256" key="11">
    <source>
        <dbReference type="ARBA" id="ARBA00022737"/>
    </source>
</evidence>
<dbReference type="GO" id="GO:0003676">
    <property type="term" value="F:nucleic acid binding"/>
    <property type="evidence" value="ECO:0007669"/>
    <property type="project" value="InterPro"/>
</dbReference>
<accession>A0A667YP43</accession>
<dbReference type="GO" id="GO:0050265">
    <property type="term" value="F:RNA uridylyltransferase activity"/>
    <property type="evidence" value="ECO:0007669"/>
    <property type="project" value="UniProtKB-EC"/>
</dbReference>
<reference evidence="20" key="1">
    <citation type="submission" date="2019-06" db="EMBL/GenBank/DDBJ databases">
        <authorList>
            <consortium name="Wellcome Sanger Institute Data Sharing"/>
        </authorList>
    </citation>
    <scope>NUCLEOTIDE SEQUENCE [LARGE SCALE GENOMIC DNA]</scope>
</reference>